<evidence type="ECO:0000313" key="1">
    <source>
        <dbReference type="EMBL" id="KKN43675.1"/>
    </source>
</evidence>
<organism evidence="1">
    <name type="scientific">marine sediment metagenome</name>
    <dbReference type="NCBI Taxonomy" id="412755"/>
    <lineage>
        <taxon>unclassified sequences</taxon>
        <taxon>metagenomes</taxon>
        <taxon>ecological metagenomes</taxon>
    </lineage>
</organism>
<dbReference type="EMBL" id="LAZR01001496">
    <property type="protein sequence ID" value="KKN43675.1"/>
    <property type="molecule type" value="Genomic_DNA"/>
</dbReference>
<dbReference type="SUPFAM" id="SSF52540">
    <property type="entry name" value="P-loop containing nucleoside triphosphate hydrolases"/>
    <property type="match status" value="1"/>
</dbReference>
<dbReference type="AlphaFoldDB" id="A0A0F9QHU1"/>
<proteinExistence type="predicted"/>
<reference evidence="1" key="1">
    <citation type="journal article" date="2015" name="Nature">
        <title>Complex archaea that bridge the gap between prokaryotes and eukaryotes.</title>
        <authorList>
            <person name="Spang A."/>
            <person name="Saw J.H."/>
            <person name="Jorgensen S.L."/>
            <person name="Zaremba-Niedzwiedzka K."/>
            <person name="Martijn J."/>
            <person name="Lind A.E."/>
            <person name="van Eijk R."/>
            <person name="Schleper C."/>
            <person name="Guy L."/>
            <person name="Ettema T.J."/>
        </authorList>
    </citation>
    <scope>NUCLEOTIDE SEQUENCE</scope>
</reference>
<accession>A0A0F9QHU1</accession>
<protein>
    <recommendedName>
        <fullName evidence="2">Deoxynucleotide monophosphate kinase</fullName>
    </recommendedName>
</protein>
<sequence length="225" mass="25820">MLVGVVGFMNCGKGTVGEFMVNNHNFKTDSFAKSLKGAASTIFGWDREMLEGATPESRFQREQTDRFWSLRLDIKNFTPRMGLQLLGTEGCRHVLGEDIWVSTVEKRWLDAGKPHTVITDCRFPNEIDMIRDNNGVVLRVKRGPEPHFYQLMNFFNRGLCDEDDLREIEVMKSCNSIPHESETAWIGHTVDEVIENNGTVEDLELRVRELVEKFTDADTQYTLKV</sequence>
<comment type="caution">
    <text evidence="1">The sequence shown here is derived from an EMBL/GenBank/DDBJ whole genome shotgun (WGS) entry which is preliminary data.</text>
</comment>
<name>A0A0F9QHU1_9ZZZZ</name>
<dbReference type="Gene3D" id="3.40.50.300">
    <property type="entry name" value="P-loop containing nucleotide triphosphate hydrolases"/>
    <property type="match status" value="1"/>
</dbReference>
<dbReference type="InterPro" id="IPR027417">
    <property type="entry name" value="P-loop_NTPase"/>
</dbReference>
<gene>
    <name evidence="1" type="ORF">LCGC14_0700750</name>
</gene>
<evidence type="ECO:0008006" key="2">
    <source>
        <dbReference type="Google" id="ProtNLM"/>
    </source>
</evidence>